<feature type="transmembrane region" description="Helical" evidence="6">
    <location>
        <begin position="347"/>
        <end position="367"/>
    </location>
</feature>
<feature type="transmembrane region" description="Helical" evidence="6">
    <location>
        <begin position="252"/>
        <end position="271"/>
    </location>
</feature>
<feature type="transmembrane region" description="Helical" evidence="6">
    <location>
        <begin position="427"/>
        <end position="447"/>
    </location>
</feature>
<evidence type="ECO:0000256" key="3">
    <source>
        <dbReference type="ARBA" id="ARBA00022692"/>
    </source>
</evidence>
<evidence type="ECO:0000313" key="9">
    <source>
        <dbReference type="Proteomes" id="UP000690515"/>
    </source>
</evidence>
<sequence length="810" mass="91578">MRLRFWGWLFSLFIVCTLLVIKLQQEGVIETNIMALLPETEQQPEINNLASEFISKNNSRAVFLFGNKDKKIAIKAAEEFTHKLRQSKLWKNTVLRHDRAQQQAFYHFYYPYRYQRLTASQQQALKSRTLVDWEQAIQQQLLNPTQMVSSRLLQSDPLLLFNKQLQHLSPATSTQLSLVDDLLMVEAKGVYYVLISSEVTFDVFNLRLQHQAVVSIERWVKHLQEKYVSTEAIYSGVLFHAEAGARNAQSDISFISIISIIGIIILTRVIFRSLQPVGFCLLTIGVGVLVAFTLTSYLFDKVHWLTLVFGASLIGISVDYTFHYFTARQAEAVNFSSKRVIQQITPAIGLGMLSSIIGYIPMMAAPFPGIVQIGFFSASGLLAAFLTVILFLPYLCEQPSSNTGFLNQQFLLSLHQYHLHCASKKSLWGILILCLMGALALFINLPVNDDIRLLQQLSPERQWHDQQLKALTGQNAISQFYIVTAETEEALLEKQEKLLIELAPLIKKGALAHARSVVQWVPSKRQQMSNLKLLNLKMPTEQLRLLLDKLGFTADAKQKALAAYQSQLKISSPEKGTEVSSLLTIHHWFSSSVSQYMSNLWLGKYTQGYAAVVQLTDVNDLAALRHLTDKDSDIFFISKADDITTVLSRYRQLIVKLAFMAYLFIYIFLGWRYGWFKALFIMLPPLTAALTAIALVGTLVQPINLFNILAFILIMGIGIDYTLFLQEDKKRRLSTYIAILLSAGTTVLAFGLLSLSSTNAVQTFGFTVLIGILLAFLWAPCSLRKNTRSCLNDSDVKQNDMKQQTKRFSV</sequence>
<dbReference type="InterPro" id="IPR004869">
    <property type="entry name" value="MMPL_dom"/>
</dbReference>
<feature type="domain" description="Membrane transport protein MMPL" evidence="7">
    <location>
        <begin position="207"/>
        <end position="396"/>
    </location>
</feature>
<dbReference type="Proteomes" id="UP000690515">
    <property type="component" value="Unassembled WGS sequence"/>
</dbReference>
<keyword evidence="4 6" id="KW-1133">Transmembrane helix</keyword>
<dbReference type="PANTHER" id="PTHR33406">
    <property type="entry name" value="MEMBRANE PROTEIN MJ1562-RELATED"/>
    <property type="match status" value="1"/>
</dbReference>
<reference evidence="8 9" key="1">
    <citation type="submission" date="2021-04" db="EMBL/GenBank/DDBJ databases">
        <authorList>
            <person name="Pira H."/>
            <person name="Risdian C."/>
            <person name="Wink J."/>
        </authorList>
    </citation>
    <scope>NUCLEOTIDE SEQUENCE [LARGE SCALE GENOMIC DNA]</scope>
    <source>
        <strain evidence="8 9">WH53</strain>
    </source>
</reference>
<dbReference type="EMBL" id="JAGSOY010000017">
    <property type="protein sequence ID" value="MBU2711262.1"/>
    <property type="molecule type" value="Genomic_DNA"/>
</dbReference>
<dbReference type="SUPFAM" id="SSF82866">
    <property type="entry name" value="Multidrug efflux transporter AcrB transmembrane domain"/>
    <property type="match status" value="2"/>
</dbReference>
<organism evidence="8 9">
    <name type="scientific">Zooshikella harenae</name>
    <dbReference type="NCBI Taxonomy" id="2827238"/>
    <lineage>
        <taxon>Bacteria</taxon>
        <taxon>Pseudomonadati</taxon>
        <taxon>Pseudomonadota</taxon>
        <taxon>Gammaproteobacteria</taxon>
        <taxon>Oceanospirillales</taxon>
        <taxon>Zooshikellaceae</taxon>
        <taxon>Zooshikella</taxon>
    </lineage>
</organism>
<evidence type="ECO:0000256" key="2">
    <source>
        <dbReference type="ARBA" id="ARBA00022475"/>
    </source>
</evidence>
<dbReference type="RefSeq" id="WP_215819426.1">
    <property type="nucleotide sequence ID" value="NZ_JAGSOY010000017.1"/>
</dbReference>
<feature type="transmembrane region" description="Helical" evidence="6">
    <location>
        <begin position="736"/>
        <end position="755"/>
    </location>
</feature>
<dbReference type="PANTHER" id="PTHR33406:SF13">
    <property type="entry name" value="MEMBRANE PROTEIN YDFJ"/>
    <property type="match status" value="1"/>
</dbReference>
<feature type="transmembrane region" description="Helical" evidence="6">
    <location>
        <begin position="653"/>
        <end position="671"/>
    </location>
</feature>
<dbReference type="Gene3D" id="1.20.1640.10">
    <property type="entry name" value="Multidrug efflux transporter AcrB transmembrane domain"/>
    <property type="match status" value="2"/>
</dbReference>
<dbReference type="InterPro" id="IPR050545">
    <property type="entry name" value="Mycobact_MmpL"/>
</dbReference>
<keyword evidence="9" id="KW-1185">Reference proteome</keyword>
<evidence type="ECO:0000256" key="1">
    <source>
        <dbReference type="ARBA" id="ARBA00004651"/>
    </source>
</evidence>
<feature type="transmembrane region" description="Helical" evidence="6">
    <location>
        <begin position="304"/>
        <end position="326"/>
    </location>
</feature>
<gene>
    <name evidence="8" type="ORF">KCG35_09325</name>
</gene>
<evidence type="ECO:0000256" key="6">
    <source>
        <dbReference type="SAM" id="Phobius"/>
    </source>
</evidence>
<evidence type="ECO:0000313" key="8">
    <source>
        <dbReference type="EMBL" id="MBU2711262.1"/>
    </source>
</evidence>
<evidence type="ECO:0000256" key="5">
    <source>
        <dbReference type="ARBA" id="ARBA00023136"/>
    </source>
</evidence>
<comment type="subcellular location">
    <subcellularLocation>
        <location evidence="1">Cell membrane</location>
        <topology evidence="1">Multi-pass membrane protein</topology>
    </subcellularLocation>
</comment>
<name>A0ABS5ZB19_9GAMM</name>
<protein>
    <submittedName>
        <fullName evidence="8">MMPL family transporter</fullName>
    </submittedName>
</protein>
<evidence type="ECO:0000256" key="4">
    <source>
        <dbReference type="ARBA" id="ARBA00022989"/>
    </source>
</evidence>
<feature type="transmembrane region" description="Helical" evidence="6">
    <location>
        <begin position="373"/>
        <end position="396"/>
    </location>
</feature>
<feature type="transmembrane region" description="Helical" evidence="6">
    <location>
        <begin position="761"/>
        <end position="779"/>
    </location>
</feature>
<keyword evidence="5 6" id="KW-0472">Membrane</keyword>
<comment type="caution">
    <text evidence="8">The sequence shown here is derived from an EMBL/GenBank/DDBJ whole genome shotgun (WGS) entry which is preliminary data.</text>
</comment>
<dbReference type="Pfam" id="PF03176">
    <property type="entry name" value="MMPL"/>
    <property type="match status" value="1"/>
</dbReference>
<accession>A0ABS5ZB19</accession>
<feature type="transmembrane region" description="Helical" evidence="6">
    <location>
        <begin position="278"/>
        <end position="298"/>
    </location>
</feature>
<keyword evidence="3 6" id="KW-0812">Transmembrane</keyword>
<proteinExistence type="predicted"/>
<keyword evidence="2" id="KW-1003">Cell membrane</keyword>
<evidence type="ECO:0000259" key="7">
    <source>
        <dbReference type="Pfam" id="PF03176"/>
    </source>
</evidence>